<accession>A0ABT6Q252</accession>
<evidence type="ECO:0000313" key="7">
    <source>
        <dbReference type="Proteomes" id="UP001431634"/>
    </source>
</evidence>
<evidence type="ECO:0000256" key="4">
    <source>
        <dbReference type="ARBA" id="ARBA00023136"/>
    </source>
</evidence>
<comment type="caution">
    <text evidence="6">The sequence shown here is derived from an EMBL/GenBank/DDBJ whole genome shotgun (WGS) entry which is preliminary data.</text>
</comment>
<evidence type="ECO:0000256" key="5">
    <source>
        <dbReference type="SAM" id="Phobius"/>
    </source>
</evidence>
<evidence type="ECO:0000256" key="3">
    <source>
        <dbReference type="ARBA" id="ARBA00022989"/>
    </source>
</evidence>
<dbReference type="EMBL" id="JASBAO010000001">
    <property type="protein sequence ID" value="MDI2091164.1"/>
    <property type="molecule type" value="Genomic_DNA"/>
</dbReference>
<dbReference type="PANTHER" id="PTHR23508:SF10">
    <property type="entry name" value="CARBOXYLIC ACID TRANSPORTER PROTEIN HOMOLOG"/>
    <property type="match status" value="1"/>
</dbReference>
<proteinExistence type="predicted"/>
<dbReference type="InterPro" id="IPR036259">
    <property type="entry name" value="MFS_trans_sf"/>
</dbReference>
<keyword evidence="2 5" id="KW-0812">Transmembrane</keyword>
<evidence type="ECO:0000313" key="6">
    <source>
        <dbReference type="EMBL" id="MDI2091164.1"/>
    </source>
</evidence>
<gene>
    <name evidence="6" type="ORF">QJV27_07250</name>
</gene>
<dbReference type="SUPFAM" id="SSF103473">
    <property type="entry name" value="MFS general substrate transporter"/>
    <property type="match status" value="1"/>
</dbReference>
<dbReference type="RefSeq" id="WP_281448263.1">
    <property type="nucleotide sequence ID" value="NZ_JASBAO010000001.1"/>
</dbReference>
<feature type="transmembrane region" description="Helical" evidence="5">
    <location>
        <begin position="55"/>
        <end position="79"/>
    </location>
</feature>
<keyword evidence="7" id="KW-1185">Reference proteome</keyword>
<comment type="subcellular location">
    <subcellularLocation>
        <location evidence="1">Membrane</location>
        <topology evidence="1">Multi-pass membrane protein</topology>
    </subcellularLocation>
</comment>
<evidence type="ECO:0000256" key="1">
    <source>
        <dbReference type="ARBA" id="ARBA00004141"/>
    </source>
</evidence>
<dbReference type="PANTHER" id="PTHR23508">
    <property type="entry name" value="CARBOXYLIC ACID TRANSPORTER PROTEIN HOMOLOG"/>
    <property type="match status" value="1"/>
</dbReference>
<organism evidence="6 7">
    <name type="scientific">Commensalibacter oyaizuii</name>
    <dbReference type="NCBI Taxonomy" id="3043873"/>
    <lineage>
        <taxon>Bacteria</taxon>
        <taxon>Pseudomonadati</taxon>
        <taxon>Pseudomonadota</taxon>
        <taxon>Alphaproteobacteria</taxon>
        <taxon>Acetobacterales</taxon>
        <taxon>Acetobacteraceae</taxon>
    </lineage>
</organism>
<dbReference type="Gene3D" id="1.20.1250.20">
    <property type="entry name" value="MFS general substrate transporter like domains"/>
    <property type="match status" value="1"/>
</dbReference>
<keyword evidence="4 5" id="KW-0472">Membrane</keyword>
<keyword evidence="3 5" id="KW-1133">Transmembrane helix</keyword>
<sequence>MVQGAWGVVPIYLTELTPPHARTILPSLFYQFGNLLASMNSTIQINIADHYHHNYGIALAAVASISAFCIISLVTFSIIKPNRTIRAYS</sequence>
<protein>
    <recommendedName>
        <fullName evidence="8">Major facilitator superfamily (MFS) profile domain-containing protein</fullName>
    </recommendedName>
</protein>
<evidence type="ECO:0008006" key="8">
    <source>
        <dbReference type="Google" id="ProtNLM"/>
    </source>
</evidence>
<dbReference type="Proteomes" id="UP001431634">
    <property type="component" value="Unassembled WGS sequence"/>
</dbReference>
<name>A0ABT6Q252_9PROT</name>
<evidence type="ECO:0000256" key="2">
    <source>
        <dbReference type="ARBA" id="ARBA00022692"/>
    </source>
</evidence>
<reference evidence="6" key="1">
    <citation type="submission" date="2023-05" db="EMBL/GenBank/DDBJ databases">
        <title>Whole genome sequence of Commensalibacter sp.</title>
        <authorList>
            <person name="Charoenyingcharoen P."/>
            <person name="Yukphan P."/>
        </authorList>
    </citation>
    <scope>NUCLEOTIDE SEQUENCE</scope>
    <source>
        <strain evidence="6">TBRC 16381</strain>
    </source>
</reference>